<feature type="non-terminal residue" evidence="2">
    <location>
        <position position="81"/>
    </location>
</feature>
<dbReference type="EMBL" id="CADCUO010000168">
    <property type="protein sequence ID" value="CAA9405629.1"/>
    <property type="molecule type" value="Genomic_DNA"/>
</dbReference>
<evidence type="ECO:0000313" key="2">
    <source>
        <dbReference type="EMBL" id="CAA9405629.1"/>
    </source>
</evidence>
<sequence>WPPPKRSAPTSPRSSTRLRVFRLPTSSSTSRSPTTWTSTRCRWSRSSTPLKRSSASASPTKRPRTSRRSATRSPTLSAPLP</sequence>
<organism evidence="2">
    <name type="scientific">uncultured Propionibacteriaceae bacterium</name>
    <dbReference type="NCBI Taxonomy" id="257457"/>
    <lineage>
        <taxon>Bacteria</taxon>
        <taxon>Bacillati</taxon>
        <taxon>Actinomycetota</taxon>
        <taxon>Actinomycetes</taxon>
        <taxon>Propionibacteriales</taxon>
        <taxon>Propionibacteriaceae</taxon>
        <taxon>environmental samples</taxon>
    </lineage>
</organism>
<evidence type="ECO:0000256" key="1">
    <source>
        <dbReference type="SAM" id="MobiDB-lite"/>
    </source>
</evidence>
<accession>A0A6J4P3Z9</accession>
<feature type="compositionally biased region" description="Low complexity" evidence="1">
    <location>
        <begin position="7"/>
        <end position="49"/>
    </location>
</feature>
<protein>
    <submittedName>
        <fullName evidence="2">Acyl carrier protein</fullName>
    </submittedName>
</protein>
<gene>
    <name evidence="2" type="ORF">AVDCRST_MAG75-2422</name>
</gene>
<feature type="region of interest" description="Disordered" evidence="1">
    <location>
        <begin position="1"/>
        <end position="81"/>
    </location>
</feature>
<feature type="non-terminal residue" evidence="2">
    <location>
        <position position="1"/>
    </location>
</feature>
<feature type="compositionally biased region" description="Low complexity" evidence="1">
    <location>
        <begin position="71"/>
        <end position="81"/>
    </location>
</feature>
<dbReference type="AlphaFoldDB" id="A0A6J4P3Z9"/>
<feature type="compositionally biased region" description="Basic residues" evidence="1">
    <location>
        <begin position="61"/>
        <end position="70"/>
    </location>
</feature>
<proteinExistence type="predicted"/>
<reference evidence="2" key="1">
    <citation type="submission" date="2020-02" db="EMBL/GenBank/DDBJ databases">
        <authorList>
            <person name="Meier V. D."/>
        </authorList>
    </citation>
    <scope>NUCLEOTIDE SEQUENCE</scope>
    <source>
        <strain evidence="2">AVDCRST_MAG75</strain>
    </source>
</reference>
<name>A0A6J4P3Z9_9ACTN</name>